<dbReference type="AlphaFoldDB" id="A0A8J3J291"/>
<dbReference type="Gene3D" id="2.120.10.30">
    <property type="entry name" value="TolB, C-terminal domain"/>
    <property type="match status" value="1"/>
</dbReference>
<keyword evidence="2" id="KW-0732">Signal</keyword>
<keyword evidence="5" id="KW-1185">Reference proteome</keyword>
<feature type="chain" id="PRO_5039170796" evidence="2">
    <location>
        <begin position="27"/>
        <end position="383"/>
    </location>
</feature>
<dbReference type="InterPro" id="IPR011041">
    <property type="entry name" value="Quinoprot_gluc/sorb_DH_b-prop"/>
</dbReference>
<feature type="domain" description="Glucose/Sorbosone dehydrogenase" evidence="3">
    <location>
        <begin position="68"/>
        <end position="359"/>
    </location>
</feature>
<feature type="region of interest" description="Disordered" evidence="1">
    <location>
        <begin position="32"/>
        <end position="57"/>
    </location>
</feature>
<dbReference type="EMBL" id="BOMB01000031">
    <property type="protein sequence ID" value="GID14426.1"/>
    <property type="molecule type" value="Genomic_DNA"/>
</dbReference>
<evidence type="ECO:0000313" key="4">
    <source>
        <dbReference type="EMBL" id="GID14426.1"/>
    </source>
</evidence>
<dbReference type="Pfam" id="PF07995">
    <property type="entry name" value="GSDH"/>
    <property type="match status" value="1"/>
</dbReference>
<feature type="signal peptide" evidence="2">
    <location>
        <begin position="1"/>
        <end position="26"/>
    </location>
</feature>
<dbReference type="PANTHER" id="PTHR19328">
    <property type="entry name" value="HEDGEHOG-INTERACTING PROTEIN"/>
    <property type="match status" value="1"/>
</dbReference>
<evidence type="ECO:0000313" key="5">
    <source>
        <dbReference type="Proteomes" id="UP000612808"/>
    </source>
</evidence>
<evidence type="ECO:0000256" key="2">
    <source>
        <dbReference type="SAM" id="SignalP"/>
    </source>
</evidence>
<name>A0A8J3J291_9ACTN</name>
<dbReference type="PANTHER" id="PTHR19328:SF13">
    <property type="entry name" value="HIPL1 PROTEIN"/>
    <property type="match status" value="1"/>
</dbReference>
<dbReference type="Proteomes" id="UP000612808">
    <property type="component" value="Unassembled WGS sequence"/>
</dbReference>
<proteinExistence type="predicted"/>
<reference evidence="4" key="1">
    <citation type="submission" date="2021-01" db="EMBL/GenBank/DDBJ databases">
        <title>Whole genome shotgun sequence of Actinocatenispora rupis NBRC 107355.</title>
        <authorList>
            <person name="Komaki H."/>
            <person name="Tamura T."/>
        </authorList>
    </citation>
    <scope>NUCLEOTIDE SEQUENCE</scope>
    <source>
        <strain evidence="4">NBRC 107355</strain>
    </source>
</reference>
<sequence>MVTPVAPRRRVLAAATTGLLALVAAAGCAFGPPDDSQQGTPPKLPSPSTSPSSDDGGATVQVIAKKLAVPWGIAFLPDGTALVTQRDKRTIVRLGANGGTPKTVQTVSQASAGGEGGLLGIAVSPKYAKDKTIFVYYSTKSDNRIASLTLGGTPKPIVTGIPHSSVHNGGALAFGPDGYLYAGTGDGSSTRTAQDKSSLGGKILRMTTAGRPAPGNPFGDSLVYSYGHRNVQGLAWDTGKRLYATEFGQDRYDEINVIRAGRNYGWPDVEGTGKDSRYTNPLLTLKPAEASCSGIGVSGPILVTACLRGQRIWLAQLDGKGGLLGAPQHTLDSKYGRLRAVAAAPDGTLWVSTSNRDGRGTPIADDDRILRLVISGGNRVDKS</sequence>
<protein>
    <submittedName>
        <fullName evidence="4">Oxidoreductase</fullName>
    </submittedName>
</protein>
<evidence type="ECO:0000256" key="1">
    <source>
        <dbReference type="SAM" id="MobiDB-lite"/>
    </source>
</evidence>
<gene>
    <name evidence="4" type="ORF">Aru02nite_53150</name>
</gene>
<organism evidence="4 5">
    <name type="scientific">Actinocatenispora rupis</name>
    <dbReference type="NCBI Taxonomy" id="519421"/>
    <lineage>
        <taxon>Bacteria</taxon>
        <taxon>Bacillati</taxon>
        <taxon>Actinomycetota</taxon>
        <taxon>Actinomycetes</taxon>
        <taxon>Micromonosporales</taxon>
        <taxon>Micromonosporaceae</taxon>
        <taxon>Actinocatenispora</taxon>
    </lineage>
</organism>
<dbReference type="InterPro" id="IPR011042">
    <property type="entry name" value="6-blade_b-propeller_TolB-like"/>
</dbReference>
<dbReference type="SUPFAM" id="SSF50952">
    <property type="entry name" value="Soluble quinoprotein glucose dehydrogenase"/>
    <property type="match status" value="1"/>
</dbReference>
<evidence type="ECO:0000259" key="3">
    <source>
        <dbReference type="Pfam" id="PF07995"/>
    </source>
</evidence>
<accession>A0A8J3J291</accession>
<comment type="caution">
    <text evidence="4">The sequence shown here is derived from an EMBL/GenBank/DDBJ whole genome shotgun (WGS) entry which is preliminary data.</text>
</comment>
<dbReference type="InterPro" id="IPR012938">
    <property type="entry name" value="Glc/Sorbosone_DH"/>
</dbReference>